<keyword evidence="5" id="KW-1185">Reference proteome</keyword>
<dbReference type="GO" id="GO:0032259">
    <property type="term" value="P:methylation"/>
    <property type="evidence" value="ECO:0007669"/>
    <property type="project" value="UniProtKB-KW"/>
</dbReference>
<protein>
    <submittedName>
        <fullName evidence="4">Methyltransferase</fullName>
    </submittedName>
</protein>
<dbReference type="EMBL" id="JANUCT010000005">
    <property type="protein sequence ID" value="MCS3902856.1"/>
    <property type="molecule type" value="Genomic_DNA"/>
</dbReference>
<keyword evidence="2" id="KW-0732">Signal</keyword>
<feature type="chain" id="PRO_5042063551" evidence="2">
    <location>
        <begin position="28"/>
        <end position="284"/>
    </location>
</feature>
<dbReference type="Gene3D" id="3.40.50.150">
    <property type="entry name" value="Vaccinia Virus protein VP39"/>
    <property type="match status" value="1"/>
</dbReference>
<dbReference type="Proteomes" id="UP001204445">
    <property type="component" value="Unassembled WGS sequence"/>
</dbReference>
<comment type="caution">
    <text evidence="4">The sequence shown here is derived from an EMBL/GenBank/DDBJ whole genome shotgun (WGS) entry which is preliminary data.</text>
</comment>
<dbReference type="GO" id="GO:0008757">
    <property type="term" value="F:S-adenosylmethionine-dependent methyltransferase activity"/>
    <property type="evidence" value="ECO:0007669"/>
    <property type="project" value="InterPro"/>
</dbReference>
<dbReference type="RefSeq" id="WP_259054455.1">
    <property type="nucleotide sequence ID" value="NZ_JANUCT010000005.1"/>
</dbReference>
<sequence>MPAISLSSFIRNMGLALVCTTATAAFADSTISEQLDKALDGDHRSAENKARDQYRHPHQTLTFFGLEPDMRVLEITPGGGWYTEVLAPVLQERGELIAASFGADHPVDYLARVHGRYMDKLDADPDTYGAVERILFQEDGRYLPALADESVDMVVTFRNTHNWIKQGEAEAIYQAMHRVLKPCGTLGVVQHRAADDADVRASAKQGYVPEPYMVDMLEGIGFELVARSDINANPKDDRDHPEGVWTLPPSYRLGDTDRDKYEAIGESDRMTLKLRKPGAQCPAS</sequence>
<dbReference type="SUPFAM" id="SSF53335">
    <property type="entry name" value="S-adenosyl-L-methionine-dependent methyltransferases"/>
    <property type="match status" value="1"/>
</dbReference>
<dbReference type="PIRSF" id="PIRSF031679">
    <property type="entry name" value="Mtase_Alr7345_prd"/>
    <property type="match status" value="1"/>
</dbReference>
<dbReference type="InterPro" id="IPR013216">
    <property type="entry name" value="Methyltransf_11"/>
</dbReference>
<keyword evidence="4" id="KW-0808">Transferase</keyword>
<evidence type="ECO:0000313" key="5">
    <source>
        <dbReference type="Proteomes" id="UP001204445"/>
    </source>
</evidence>
<name>A0AAE3HIA0_9GAMM</name>
<proteinExistence type="predicted"/>
<accession>A0AAE3HIA0</accession>
<feature type="signal peptide" evidence="2">
    <location>
        <begin position="1"/>
        <end position="27"/>
    </location>
</feature>
<reference evidence="4" key="1">
    <citation type="submission" date="2022-08" db="EMBL/GenBank/DDBJ databases">
        <title>Genomic Encyclopedia of Type Strains, Phase III (KMG-III): the genomes of soil and plant-associated and newly described type strains.</title>
        <authorList>
            <person name="Whitman W."/>
        </authorList>
    </citation>
    <scope>NUCLEOTIDE SEQUENCE</scope>
    <source>
        <strain evidence="4">HMT 1</strain>
    </source>
</reference>
<feature type="domain" description="Methyltransferase type 11" evidence="3">
    <location>
        <begin position="126"/>
        <end position="186"/>
    </location>
</feature>
<dbReference type="Pfam" id="PF08241">
    <property type="entry name" value="Methyltransf_11"/>
    <property type="match status" value="1"/>
</dbReference>
<evidence type="ECO:0000259" key="3">
    <source>
        <dbReference type="Pfam" id="PF08241"/>
    </source>
</evidence>
<evidence type="ECO:0000313" key="4">
    <source>
        <dbReference type="EMBL" id="MCS3902856.1"/>
    </source>
</evidence>
<feature type="region of interest" description="Disordered" evidence="1">
    <location>
        <begin position="232"/>
        <end position="251"/>
    </location>
</feature>
<dbReference type="InterPro" id="IPR029063">
    <property type="entry name" value="SAM-dependent_MTases_sf"/>
</dbReference>
<organism evidence="4 5">
    <name type="scientific">Methylohalomonas lacus</name>
    <dbReference type="NCBI Taxonomy" id="398773"/>
    <lineage>
        <taxon>Bacteria</taxon>
        <taxon>Pseudomonadati</taxon>
        <taxon>Pseudomonadota</taxon>
        <taxon>Gammaproteobacteria</taxon>
        <taxon>Methylohalomonadales</taxon>
        <taxon>Methylohalomonadaceae</taxon>
        <taxon>Methylohalomonas</taxon>
    </lineage>
</organism>
<evidence type="ECO:0000256" key="2">
    <source>
        <dbReference type="SAM" id="SignalP"/>
    </source>
</evidence>
<gene>
    <name evidence="4" type="ORF">J2T55_000864</name>
</gene>
<dbReference type="AlphaFoldDB" id="A0AAE3HIA0"/>
<dbReference type="InterPro" id="IPR016980">
    <property type="entry name" value="S-AdoMet-dep_MeTrfase_Alr7345"/>
</dbReference>
<keyword evidence="4" id="KW-0489">Methyltransferase</keyword>
<evidence type="ECO:0000256" key="1">
    <source>
        <dbReference type="SAM" id="MobiDB-lite"/>
    </source>
</evidence>